<evidence type="ECO:0000313" key="2">
    <source>
        <dbReference type="EMBL" id="TCC98714.1"/>
    </source>
</evidence>
<dbReference type="Proteomes" id="UP000291117">
    <property type="component" value="Unassembled WGS sequence"/>
</dbReference>
<evidence type="ECO:0000313" key="3">
    <source>
        <dbReference type="Proteomes" id="UP000291117"/>
    </source>
</evidence>
<organism evidence="2 3">
    <name type="scientific">Pedobacter hiemivivus</name>
    <dbReference type="NCBI Taxonomy" id="2530454"/>
    <lineage>
        <taxon>Bacteria</taxon>
        <taxon>Pseudomonadati</taxon>
        <taxon>Bacteroidota</taxon>
        <taxon>Sphingobacteriia</taxon>
        <taxon>Sphingobacteriales</taxon>
        <taxon>Sphingobacteriaceae</taxon>
        <taxon>Pedobacter</taxon>
    </lineage>
</organism>
<dbReference type="OrthoDB" id="769853at2"/>
<dbReference type="AlphaFoldDB" id="A0A4R0NIP3"/>
<protein>
    <submittedName>
        <fullName evidence="2">Uncharacterized protein</fullName>
    </submittedName>
</protein>
<feature type="transmembrane region" description="Helical" evidence="1">
    <location>
        <begin position="70"/>
        <end position="90"/>
    </location>
</feature>
<feature type="transmembrane region" description="Helical" evidence="1">
    <location>
        <begin position="7"/>
        <end position="24"/>
    </location>
</feature>
<feature type="transmembrane region" description="Helical" evidence="1">
    <location>
        <begin position="36"/>
        <end position="58"/>
    </location>
</feature>
<dbReference type="RefSeq" id="WP_131607697.1">
    <property type="nucleotide sequence ID" value="NZ_SJSM01000002.1"/>
</dbReference>
<keyword evidence="3" id="KW-1185">Reference proteome</keyword>
<sequence>MKVKLTPLNIVSALALVIAVMVLLNKKDSGPQHVDVTWLLSGFCFLTAIIAFISDQIFRKFIPSLKKLWVIEGVLIVFIVILIFIIKVSII</sequence>
<reference evidence="2 3" key="1">
    <citation type="submission" date="2019-02" db="EMBL/GenBank/DDBJ databases">
        <title>Pedobacter sp. RP-3-8 sp. nov., isolated from Arctic soil.</title>
        <authorList>
            <person name="Dahal R.H."/>
        </authorList>
    </citation>
    <scope>NUCLEOTIDE SEQUENCE [LARGE SCALE GENOMIC DNA]</scope>
    <source>
        <strain evidence="2 3">RP-3-8</strain>
    </source>
</reference>
<keyword evidence="1" id="KW-1133">Transmembrane helix</keyword>
<accession>A0A4R0NIP3</accession>
<comment type="caution">
    <text evidence="2">The sequence shown here is derived from an EMBL/GenBank/DDBJ whole genome shotgun (WGS) entry which is preliminary data.</text>
</comment>
<name>A0A4R0NIP3_9SPHI</name>
<gene>
    <name evidence="2" type="ORF">EZ444_05400</name>
</gene>
<evidence type="ECO:0000256" key="1">
    <source>
        <dbReference type="SAM" id="Phobius"/>
    </source>
</evidence>
<proteinExistence type="predicted"/>
<keyword evidence="1" id="KW-0472">Membrane</keyword>
<keyword evidence="1" id="KW-0812">Transmembrane</keyword>
<dbReference type="EMBL" id="SJSM01000002">
    <property type="protein sequence ID" value="TCC98714.1"/>
    <property type="molecule type" value="Genomic_DNA"/>
</dbReference>